<dbReference type="PROSITE" id="PS51782">
    <property type="entry name" value="LYSM"/>
    <property type="match status" value="1"/>
</dbReference>
<evidence type="ECO:0000256" key="1">
    <source>
        <dbReference type="ARBA" id="ARBA00007734"/>
    </source>
</evidence>
<dbReference type="SMART" id="SM00257">
    <property type="entry name" value="LysM"/>
    <property type="match status" value="1"/>
</dbReference>
<comment type="similarity">
    <text evidence="1">Belongs to the transglycosylase Slt family.</text>
</comment>
<feature type="compositionally biased region" description="Low complexity" evidence="2">
    <location>
        <begin position="76"/>
        <end position="94"/>
    </location>
</feature>
<dbReference type="PANTHER" id="PTHR37423">
    <property type="entry name" value="SOLUBLE LYTIC MUREIN TRANSGLYCOSYLASE-RELATED"/>
    <property type="match status" value="1"/>
</dbReference>
<dbReference type="RefSeq" id="WP_021329782.1">
    <property type="nucleotide sequence ID" value="NZ_AUZJ01000014.1"/>
</dbReference>
<name>U1FN11_TRESO</name>
<keyword evidence="3" id="KW-0732">Signal</keyword>
<organism evidence="5 7">
    <name type="scientific">Treponema socranskii subsp. socranskii VPI DR56BR1116 = ATCC 35536</name>
    <dbReference type="NCBI Taxonomy" id="1125725"/>
    <lineage>
        <taxon>Bacteria</taxon>
        <taxon>Pseudomonadati</taxon>
        <taxon>Spirochaetota</taxon>
        <taxon>Spirochaetia</taxon>
        <taxon>Spirochaetales</taxon>
        <taxon>Treponemataceae</taxon>
        <taxon>Treponema</taxon>
    </lineage>
</organism>
<dbReference type="InterPro" id="IPR018392">
    <property type="entry name" value="LysM"/>
</dbReference>
<dbReference type="eggNOG" id="COG0741">
    <property type="taxonomic scope" value="Bacteria"/>
</dbReference>
<dbReference type="Pfam" id="PF01476">
    <property type="entry name" value="LysM"/>
    <property type="match status" value="1"/>
</dbReference>
<dbReference type="AlphaFoldDB" id="U1FN11"/>
<dbReference type="PANTHER" id="PTHR37423:SF2">
    <property type="entry name" value="MEMBRANE-BOUND LYTIC MUREIN TRANSGLYCOSYLASE C"/>
    <property type="match status" value="1"/>
</dbReference>
<dbReference type="Gene3D" id="3.10.350.10">
    <property type="entry name" value="LysM domain"/>
    <property type="match status" value="1"/>
</dbReference>
<dbReference type="CDD" id="cd00118">
    <property type="entry name" value="LysM"/>
    <property type="match status" value="1"/>
</dbReference>
<feature type="region of interest" description="Disordered" evidence="2">
    <location>
        <begin position="122"/>
        <end position="148"/>
    </location>
</feature>
<dbReference type="EMBL" id="AVQI01000016">
    <property type="protein sequence ID" value="ERK04748.1"/>
    <property type="molecule type" value="Genomic_DNA"/>
</dbReference>
<evidence type="ECO:0000313" key="8">
    <source>
        <dbReference type="Proteomes" id="UP000016646"/>
    </source>
</evidence>
<dbReference type="Pfam" id="PF01464">
    <property type="entry name" value="SLT"/>
    <property type="match status" value="1"/>
</dbReference>
<dbReference type="Proteomes" id="UP000016412">
    <property type="component" value="Unassembled WGS sequence"/>
</dbReference>
<dbReference type="Proteomes" id="UP000016646">
    <property type="component" value="Unassembled WGS sequence"/>
</dbReference>
<feature type="region of interest" description="Disordered" evidence="2">
    <location>
        <begin position="48"/>
        <end position="106"/>
    </location>
</feature>
<dbReference type="InterPro" id="IPR008258">
    <property type="entry name" value="Transglycosylase_SLT_dom_1"/>
</dbReference>
<keyword evidence="8" id="KW-1185">Reference proteome</keyword>
<evidence type="ECO:0000256" key="3">
    <source>
        <dbReference type="SAM" id="SignalP"/>
    </source>
</evidence>
<dbReference type="EMBL" id="AUZJ01000014">
    <property type="protein sequence ID" value="ERF61238.1"/>
    <property type="molecule type" value="Genomic_DNA"/>
</dbReference>
<accession>U1FN11</accession>
<feature type="compositionally biased region" description="Basic and acidic residues" evidence="2">
    <location>
        <begin position="137"/>
        <end position="148"/>
    </location>
</feature>
<dbReference type="PATRIC" id="fig|1125725.3.peg.798"/>
<evidence type="ECO:0000259" key="4">
    <source>
        <dbReference type="PROSITE" id="PS51782"/>
    </source>
</evidence>
<feature type="domain" description="LysM" evidence="4">
    <location>
        <begin position="438"/>
        <end position="482"/>
    </location>
</feature>
<dbReference type="InterPro" id="IPR023346">
    <property type="entry name" value="Lysozyme-like_dom_sf"/>
</dbReference>
<gene>
    <name evidence="6" type="ORF">HMPREF0860_1362</name>
    <name evidence="5" type="ORF">HMPREF1325_1984</name>
</gene>
<comment type="caution">
    <text evidence="5">The sequence shown here is derived from an EMBL/GenBank/DDBJ whole genome shotgun (WGS) entry which is preliminary data.</text>
</comment>
<reference evidence="7 8" key="1">
    <citation type="submission" date="2013-08" db="EMBL/GenBank/DDBJ databases">
        <authorList>
            <person name="Durkin A.S."/>
            <person name="Haft D.R."/>
            <person name="McCorrison J."/>
            <person name="Torralba M."/>
            <person name="Gillis M."/>
            <person name="Haft D.H."/>
            <person name="Methe B."/>
            <person name="Sutton G."/>
            <person name="Nelson K.E."/>
        </authorList>
    </citation>
    <scope>NUCLEOTIDE SEQUENCE [LARGE SCALE GENOMIC DNA]</scope>
    <source>
        <strain evidence="6 8">ATCC 35536</strain>
        <strain evidence="5 7">VPI DR56BR1116</strain>
    </source>
</reference>
<dbReference type="InterPro" id="IPR036779">
    <property type="entry name" value="LysM_dom_sf"/>
</dbReference>
<feature type="signal peptide" evidence="3">
    <location>
        <begin position="1"/>
        <end position="17"/>
    </location>
</feature>
<dbReference type="eggNOG" id="COG1388">
    <property type="taxonomic scope" value="Bacteria"/>
</dbReference>
<evidence type="ECO:0000313" key="7">
    <source>
        <dbReference type="Proteomes" id="UP000016412"/>
    </source>
</evidence>
<dbReference type="SUPFAM" id="SSF53955">
    <property type="entry name" value="Lysozyme-like"/>
    <property type="match status" value="1"/>
</dbReference>
<proteinExistence type="inferred from homology"/>
<evidence type="ECO:0000313" key="6">
    <source>
        <dbReference type="EMBL" id="ERK04748.1"/>
    </source>
</evidence>
<dbReference type="STRING" id="1125725.HMPREF1325_1984"/>
<evidence type="ECO:0000313" key="5">
    <source>
        <dbReference type="EMBL" id="ERF61238.1"/>
    </source>
</evidence>
<protein>
    <submittedName>
        <fullName evidence="5">Transglycosylase SLT domain protein</fullName>
    </submittedName>
</protein>
<feature type="chain" id="PRO_5004610944" evidence="3">
    <location>
        <begin position="18"/>
        <end position="485"/>
    </location>
</feature>
<dbReference type="Gene3D" id="1.10.530.10">
    <property type="match status" value="1"/>
</dbReference>
<sequence length="485" mass="53126">MTRSLIAFFLCATYAFALGSQSISDAAEQSSGTSAMCPTDSVRDTTSVKTVSFEKAPGDSVKPTADNASRRASLKAAAIEESSDSSISRPPDAANGTAEERASLDDELSSLPLVQTLDPSDADAVSNRLSNDAPLPEDAHTTNEADDTSVKEISRKAMPLSVAYKELDIPGAHRPSVQKYRDYYLSEKSVKRLSAMLENGEQYRLYVREKLKERGMPSVLEYLPVVESSYMTNAKSKSGAVGLWQFMANSTKPFLVRNDFVDERLDPWKSTDAALAKLTENFNMFHDWPLAIAAYNCGAGAMARSLAKNPGKDFWYLAEHKQLRSQTAEYVPKLLAVADAAENAAYYAVAIPSAKDEKGEPVNPRAGRFDYAETKGAISVRRLAHELKIDEDMLLSLNSALFRGITPPASSWRIRVPEGMARSAQDAIAAIEPYRFQTRYTVLEGDSLWSIAKRFGTTVDALCGANNVQRNAVLRTGKILYIPVK</sequence>
<dbReference type="CDD" id="cd16894">
    <property type="entry name" value="MltD-like"/>
    <property type="match status" value="1"/>
</dbReference>
<evidence type="ECO:0000256" key="2">
    <source>
        <dbReference type="SAM" id="MobiDB-lite"/>
    </source>
</evidence>
<dbReference type="SUPFAM" id="SSF54106">
    <property type="entry name" value="LysM domain"/>
    <property type="match status" value="1"/>
</dbReference>